<keyword evidence="2" id="KW-1185">Reference proteome</keyword>
<sequence>MSIESRLKRLEKKYLKNSAYIRGMKIMEQINNAHEIDDRKTIPDLLIKLHKNGRKTA</sequence>
<evidence type="ECO:0000313" key="2">
    <source>
        <dbReference type="Proteomes" id="UP001277972"/>
    </source>
</evidence>
<gene>
    <name evidence="1" type="ORF">SH601_05505</name>
</gene>
<comment type="caution">
    <text evidence="1">The sequence shown here is derived from an EMBL/GenBank/DDBJ whole genome shotgun (WGS) entry which is preliminary data.</text>
</comment>
<evidence type="ECO:0000313" key="1">
    <source>
        <dbReference type="EMBL" id="MDX8045441.1"/>
    </source>
</evidence>
<proteinExistence type="predicted"/>
<name>A0ACC6M3B6_9BACI</name>
<dbReference type="Proteomes" id="UP001277972">
    <property type="component" value="Unassembled WGS sequence"/>
</dbReference>
<reference evidence="1" key="1">
    <citation type="submission" date="2023-11" db="EMBL/GenBank/DDBJ databases">
        <title>Gracilibacillus pellucida a moderately halophilic bacterium isolated from saline soil in Xinjiang province.</title>
        <authorList>
            <person name="Zhang Z."/>
            <person name="Tan F."/>
            <person name="Wang Y."/>
            <person name="Xia M."/>
        </authorList>
    </citation>
    <scope>NUCLEOTIDE SEQUENCE</scope>
    <source>
        <strain evidence="1">S3-1-1</strain>
    </source>
</reference>
<organism evidence="1 2">
    <name type="scientific">Gracilibacillus pellucidus</name>
    <dbReference type="NCBI Taxonomy" id="3095368"/>
    <lineage>
        <taxon>Bacteria</taxon>
        <taxon>Bacillati</taxon>
        <taxon>Bacillota</taxon>
        <taxon>Bacilli</taxon>
        <taxon>Bacillales</taxon>
        <taxon>Bacillaceae</taxon>
        <taxon>Gracilibacillus</taxon>
    </lineage>
</organism>
<protein>
    <submittedName>
        <fullName evidence="1">Uncharacterized protein</fullName>
    </submittedName>
</protein>
<accession>A0ACC6M3B6</accession>
<dbReference type="EMBL" id="JAWZSR010000002">
    <property type="protein sequence ID" value="MDX8045441.1"/>
    <property type="molecule type" value="Genomic_DNA"/>
</dbReference>